<dbReference type="Proteomes" id="UP001596254">
    <property type="component" value="Unassembled WGS sequence"/>
</dbReference>
<organism evidence="3 4">
    <name type="scientific">Levilactobacillus tongjiangensis</name>
    <dbReference type="NCBI Taxonomy" id="2486023"/>
    <lineage>
        <taxon>Bacteria</taxon>
        <taxon>Bacillati</taxon>
        <taxon>Bacillota</taxon>
        <taxon>Bacilli</taxon>
        <taxon>Lactobacillales</taxon>
        <taxon>Lactobacillaceae</taxon>
        <taxon>Levilactobacillus</taxon>
    </lineage>
</organism>
<dbReference type="Pfam" id="PF02452">
    <property type="entry name" value="PemK_toxin"/>
    <property type="match status" value="1"/>
</dbReference>
<keyword evidence="4" id="KW-1185">Reference proteome</keyword>
<dbReference type="Gene3D" id="2.30.30.110">
    <property type="match status" value="1"/>
</dbReference>
<dbReference type="InterPro" id="IPR003477">
    <property type="entry name" value="PemK-like"/>
</dbReference>
<proteinExistence type="inferred from homology"/>
<gene>
    <name evidence="3" type="ORF">ACFP1G_12365</name>
</gene>
<evidence type="ECO:0000256" key="2">
    <source>
        <dbReference type="ARBA" id="ARBA00022649"/>
    </source>
</evidence>
<keyword evidence="2" id="KW-1277">Toxin-antitoxin system</keyword>
<dbReference type="InterPro" id="IPR011067">
    <property type="entry name" value="Plasmid_toxin/cell-grow_inhib"/>
</dbReference>
<comment type="similarity">
    <text evidence="1">Belongs to the PemK/MazF family.</text>
</comment>
<accession>A0ABW1SVM1</accession>
<protein>
    <submittedName>
        <fullName evidence="3">Type II toxin-antitoxin system PemK/MazF family toxin</fullName>
    </submittedName>
</protein>
<sequence>MVKKTPIKQGQLYWIDCEPHAGHEEGGHSPLSNNIRRPVVVVSNNRFNHSGMSIVFPITSKRLKSRYLLPITAKHPSSIILTQILGYDMLARNAEPLNASVSKEQLAYLKEIVLRML</sequence>
<dbReference type="RefSeq" id="WP_164508787.1">
    <property type="nucleotide sequence ID" value="NZ_JBHSSK010000040.1"/>
</dbReference>
<comment type="caution">
    <text evidence="3">The sequence shown here is derived from an EMBL/GenBank/DDBJ whole genome shotgun (WGS) entry which is preliminary data.</text>
</comment>
<evidence type="ECO:0000256" key="1">
    <source>
        <dbReference type="ARBA" id="ARBA00007521"/>
    </source>
</evidence>
<dbReference type="EMBL" id="JBHSSK010000040">
    <property type="protein sequence ID" value="MFC6208248.1"/>
    <property type="molecule type" value="Genomic_DNA"/>
</dbReference>
<evidence type="ECO:0000313" key="4">
    <source>
        <dbReference type="Proteomes" id="UP001596254"/>
    </source>
</evidence>
<name>A0ABW1SVM1_9LACO</name>
<evidence type="ECO:0000313" key="3">
    <source>
        <dbReference type="EMBL" id="MFC6208248.1"/>
    </source>
</evidence>
<reference evidence="4" key="1">
    <citation type="journal article" date="2019" name="Int. J. Syst. Evol. Microbiol.">
        <title>The Global Catalogue of Microorganisms (GCM) 10K type strain sequencing project: providing services to taxonomists for standard genome sequencing and annotation.</title>
        <authorList>
            <consortium name="The Broad Institute Genomics Platform"/>
            <consortium name="The Broad Institute Genome Sequencing Center for Infectious Disease"/>
            <person name="Wu L."/>
            <person name="Ma J."/>
        </authorList>
    </citation>
    <scope>NUCLEOTIDE SEQUENCE [LARGE SCALE GENOMIC DNA]</scope>
    <source>
        <strain evidence="4">CCM 8905</strain>
    </source>
</reference>
<dbReference type="SUPFAM" id="SSF50118">
    <property type="entry name" value="Cell growth inhibitor/plasmid maintenance toxic component"/>
    <property type="match status" value="1"/>
</dbReference>